<dbReference type="GO" id="GO:0003847">
    <property type="term" value="F:1-alkyl-2-acetylglycerophosphocholine esterase activity"/>
    <property type="evidence" value="ECO:0000318"/>
    <property type="project" value="GO_Central"/>
</dbReference>
<proteinExistence type="predicted"/>
<feature type="compositionally biased region" description="Low complexity" evidence="1">
    <location>
        <begin position="622"/>
        <end position="639"/>
    </location>
</feature>
<dbReference type="KEGG" id="spu:763325"/>
<evidence type="ECO:0000256" key="1">
    <source>
        <dbReference type="SAM" id="MobiDB-lite"/>
    </source>
</evidence>
<dbReference type="InParanoid" id="A0A7M7G1A8"/>
<dbReference type="InterPro" id="IPR036638">
    <property type="entry name" value="HLH_DNA-bd_sf"/>
</dbReference>
<feature type="region of interest" description="Disordered" evidence="1">
    <location>
        <begin position="544"/>
        <end position="587"/>
    </location>
</feature>
<reference evidence="3" key="2">
    <citation type="submission" date="2021-01" db="UniProtKB">
        <authorList>
            <consortium name="EnsemblMetazoa"/>
        </authorList>
    </citation>
    <scope>IDENTIFICATION</scope>
</reference>
<organism evidence="3 4">
    <name type="scientific">Strongylocentrotus purpuratus</name>
    <name type="common">Purple sea urchin</name>
    <dbReference type="NCBI Taxonomy" id="7668"/>
    <lineage>
        <taxon>Eukaryota</taxon>
        <taxon>Metazoa</taxon>
        <taxon>Echinodermata</taxon>
        <taxon>Eleutherozoa</taxon>
        <taxon>Echinozoa</taxon>
        <taxon>Echinoidea</taxon>
        <taxon>Euechinoidea</taxon>
        <taxon>Echinacea</taxon>
        <taxon>Camarodonta</taxon>
        <taxon>Echinidea</taxon>
        <taxon>Strongylocentrotidae</taxon>
        <taxon>Strongylocentrotus</taxon>
    </lineage>
</organism>
<dbReference type="SUPFAM" id="SSF47459">
    <property type="entry name" value="HLH, helix-loop-helix DNA-binding domain"/>
    <property type="match status" value="1"/>
</dbReference>
<dbReference type="GeneID" id="763325"/>
<evidence type="ECO:0000259" key="2">
    <source>
        <dbReference type="PROSITE" id="PS50888"/>
    </source>
</evidence>
<dbReference type="CDD" id="cd18910">
    <property type="entry name" value="bHLHzip_USF3"/>
    <property type="match status" value="1"/>
</dbReference>
<name>A0A7M7G1A8_STRPU</name>
<sequence>MAENLVNGDADNTLQTALLTVNAAGMLEANFDTSTDVEGEDMEKAKRKSHHAEIEKRRKSKLNEGINKLIDILPDRDAKRSKVQILEDTYQLVVELKKKCNQLMIQNAPESEVDEIKRLMEENAKLKKEKEDWTEFFKSMNINTDIRTHMKAVMQSKAKRNSKLGENPSEQLLGGSQNIIIQSPTAAVMGSPNLVTMPTNQMTIPMAGGNRVDGSVLQAGGNSGGMLLVTTSRTGTDSQPTLTLTNNQISVVGNERPEAEGQSPLPPKPLGQAVETKAMSAASQEGQAISAITCTHEASNQSTMGQVSTTTAESKNTTAVTQVISTPITTPASQNQVLLQSGTGGGVRLVQQQQPVQSQGQTVLIQLPGQPGQFIPVRIAQQVNQPQQVILTSQQGVNVVGTRGNAIQPKTPVKKKQSAQLKVKNLCPLQPDSRKPNSPIAASQSSVQPIAPNTVTVRLPMNPTANQQSAVMMNSQGQLILQQPSNTVLSSGVNMQMPMQVVPKPPVTQNIVYIQQNGQLIPVILQQNQGNVQQGVQQPGAIIQGQTQQQQQPQQHPHQQPQQQQAVKMHVSQSLTTQPVQSAATMQSAGHHIAASVSAVASSGITMSQSAPGSTSQAHVLAGTSMPASSSSSQMVSTSFQGNDLMTSLAIETSATQNDQGRLQGNGGFAANDILAKATESIFSNLSDTSPMQLGDLNDSHLHAANQSVIKTLMECTATRQLSRELRSMISLTKWIHHPAKNTRRKRRKNPSQKRKRKRRKTKTKRRVRRLIFLCPRLLVPKTMLMSVTLKRWPPKHCWRVSCKKLWVQEAWTTVAVQRM</sequence>
<dbReference type="AlphaFoldDB" id="A0A7M7G1A8"/>
<reference evidence="4" key="1">
    <citation type="submission" date="2015-02" db="EMBL/GenBank/DDBJ databases">
        <title>Genome sequencing for Strongylocentrotus purpuratus.</title>
        <authorList>
            <person name="Murali S."/>
            <person name="Liu Y."/>
            <person name="Vee V."/>
            <person name="English A."/>
            <person name="Wang M."/>
            <person name="Skinner E."/>
            <person name="Han Y."/>
            <person name="Muzny D.M."/>
            <person name="Worley K.C."/>
            <person name="Gibbs R.A."/>
        </authorList>
    </citation>
    <scope>NUCLEOTIDE SEQUENCE</scope>
</reference>
<dbReference type="InterPro" id="IPR011598">
    <property type="entry name" value="bHLH_dom"/>
</dbReference>
<dbReference type="PROSITE" id="PS50888">
    <property type="entry name" value="BHLH"/>
    <property type="match status" value="1"/>
</dbReference>
<feature type="compositionally biased region" description="Polar residues" evidence="1">
    <location>
        <begin position="606"/>
        <end position="618"/>
    </location>
</feature>
<dbReference type="RefSeq" id="XP_001199252.3">
    <property type="nucleotide sequence ID" value="XM_001199252.4"/>
</dbReference>
<feature type="region of interest" description="Disordered" evidence="1">
    <location>
        <begin position="737"/>
        <end position="765"/>
    </location>
</feature>
<dbReference type="Proteomes" id="UP000007110">
    <property type="component" value="Unassembled WGS sequence"/>
</dbReference>
<dbReference type="InterPro" id="IPR048064">
    <property type="entry name" value="USF3_bHLH"/>
</dbReference>
<keyword evidence="4" id="KW-1185">Reference proteome</keyword>
<feature type="domain" description="BHLH" evidence="2">
    <location>
        <begin position="46"/>
        <end position="96"/>
    </location>
</feature>
<accession>A0A7M7G1A8</accession>
<protein>
    <recommendedName>
        <fullName evidence="2">BHLH domain-containing protein</fullName>
    </recommendedName>
</protein>
<dbReference type="FunFam" id="4.10.280.10:FF:000184">
    <property type="entry name" value="Uncharacterized protein"/>
    <property type="match status" value="1"/>
</dbReference>
<dbReference type="OrthoDB" id="690068at2759"/>
<evidence type="ECO:0000313" key="4">
    <source>
        <dbReference type="Proteomes" id="UP000007110"/>
    </source>
</evidence>
<dbReference type="GO" id="GO:0046983">
    <property type="term" value="F:protein dimerization activity"/>
    <property type="evidence" value="ECO:0007669"/>
    <property type="project" value="InterPro"/>
</dbReference>
<dbReference type="EnsemblMetazoa" id="XM_001199252">
    <property type="protein sequence ID" value="XP_001199252"/>
    <property type="gene ID" value="LOC763325"/>
</dbReference>
<evidence type="ECO:0000313" key="3">
    <source>
        <dbReference type="EnsemblMetazoa" id="XP_001199252"/>
    </source>
</evidence>
<dbReference type="FunCoup" id="A0A7M7G1A8">
    <property type="interactions" value="2"/>
</dbReference>
<dbReference type="Gene3D" id="4.10.280.10">
    <property type="entry name" value="Helix-loop-helix DNA-binding domain"/>
    <property type="match status" value="1"/>
</dbReference>
<feature type="region of interest" description="Disordered" evidence="1">
    <location>
        <begin position="606"/>
        <end position="639"/>
    </location>
</feature>
<feature type="compositionally biased region" description="Polar residues" evidence="1">
    <location>
        <begin position="571"/>
        <end position="587"/>
    </location>
</feature>
<dbReference type="Pfam" id="PF00010">
    <property type="entry name" value="HLH"/>
    <property type="match status" value="1"/>
</dbReference>
<feature type="compositionally biased region" description="Low complexity" evidence="1">
    <location>
        <begin position="544"/>
        <end position="566"/>
    </location>
</feature>